<reference evidence="4 5" key="1">
    <citation type="submission" date="2012-10" db="EMBL/GenBank/DDBJ databases">
        <authorList>
            <person name="Zafar N."/>
            <person name="Inman J."/>
            <person name="Hall N."/>
            <person name="Lorenzi H."/>
            <person name="Caler E."/>
        </authorList>
    </citation>
    <scope>NUCLEOTIDE SEQUENCE [LARGE SCALE GENOMIC DNA]</scope>
    <source>
        <strain evidence="4 5">IP1</strain>
    </source>
</reference>
<proteinExistence type="inferred from homology"/>
<organism evidence="4 5">
    <name type="scientific">Entamoeba invadens IP1</name>
    <dbReference type="NCBI Taxonomy" id="370355"/>
    <lineage>
        <taxon>Eukaryota</taxon>
        <taxon>Amoebozoa</taxon>
        <taxon>Evosea</taxon>
        <taxon>Archamoebae</taxon>
        <taxon>Mastigamoebida</taxon>
        <taxon>Entamoebidae</taxon>
        <taxon>Entamoeba</taxon>
    </lineage>
</organism>
<dbReference type="EC" id="2.7.11.1" evidence="4"/>
<dbReference type="GO" id="GO:0004674">
    <property type="term" value="F:protein serine/threonine kinase activity"/>
    <property type="evidence" value="ECO:0007669"/>
    <property type="project" value="UniProtKB-EC"/>
</dbReference>
<dbReference type="OMA" id="CQVPTMY"/>
<dbReference type="VEuPathDB" id="AmoebaDB:EIN_411250"/>
<dbReference type="SUPFAM" id="SSF56574">
    <property type="entry name" value="Serpins"/>
    <property type="match status" value="1"/>
</dbReference>
<dbReference type="GO" id="GO:0004867">
    <property type="term" value="F:serine-type endopeptidase inhibitor activity"/>
    <property type="evidence" value="ECO:0007669"/>
    <property type="project" value="InterPro"/>
</dbReference>
<feature type="domain" description="Serpin" evidence="3">
    <location>
        <begin position="17"/>
        <end position="363"/>
    </location>
</feature>
<dbReference type="InterPro" id="IPR042185">
    <property type="entry name" value="Serpin_sf_2"/>
</dbReference>
<evidence type="ECO:0000313" key="5">
    <source>
        <dbReference type="Proteomes" id="UP000014680"/>
    </source>
</evidence>
<dbReference type="Gene3D" id="2.30.39.10">
    <property type="entry name" value="Alpha-1-antitrypsin, domain 1"/>
    <property type="match status" value="1"/>
</dbReference>
<dbReference type="PANTHER" id="PTHR11461:SF211">
    <property type="entry name" value="GH10112P-RELATED"/>
    <property type="match status" value="1"/>
</dbReference>
<evidence type="ECO:0000256" key="2">
    <source>
        <dbReference type="RuleBase" id="RU000411"/>
    </source>
</evidence>
<dbReference type="InterPro" id="IPR036186">
    <property type="entry name" value="Serpin_sf"/>
</dbReference>
<evidence type="ECO:0000259" key="3">
    <source>
        <dbReference type="SMART" id="SM00093"/>
    </source>
</evidence>
<dbReference type="InterPro" id="IPR000215">
    <property type="entry name" value="Serpin_fam"/>
</dbReference>
<dbReference type="PANTHER" id="PTHR11461">
    <property type="entry name" value="SERINE PROTEASE INHIBITOR, SERPIN"/>
    <property type="match status" value="1"/>
</dbReference>
<dbReference type="GeneID" id="14886731"/>
<keyword evidence="5" id="KW-1185">Reference proteome</keyword>
<dbReference type="InterPro" id="IPR042178">
    <property type="entry name" value="Serpin_sf_1"/>
</dbReference>
<dbReference type="InterPro" id="IPR023795">
    <property type="entry name" value="Serpin_CS"/>
</dbReference>
<dbReference type="EMBL" id="KB206788">
    <property type="protein sequence ID" value="ELP87772.1"/>
    <property type="molecule type" value="Genomic_DNA"/>
</dbReference>
<accession>A0A0A1U147</accession>
<dbReference type="RefSeq" id="XP_004254543.1">
    <property type="nucleotide sequence ID" value="XM_004254495.1"/>
</dbReference>
<dbReference type="AlphaFoldDB" id="A0A0A1U147"/>
<comment type="similarity">
    <text evidence="1 2">Belongs to the serpin family.</text>
</comment>
<dbReference type="Proteomes" id="UP000014680">
    <property type="component" value="Unassembled WGS sequence"/>
</dbReference>
<sequence length="367" mass="40752">MSLSTEKLEQSLYDLCLNFYETEVDAKDIVFSTHSIFVAFLLLYVGSMAETKKQLEKVFGFDKLDTPELYELIALIAAPPKENNTTKYELFNSIWAEQSVQFKDAYIAAVKKLDAVVDKVDFSNSPESARAQINAVVMEKTGGLITELLSSGSVTSDTIAVLVNTIYFKGEWTTPFETAELNFKDVGVVAAMEINDKFQAVFNEEYTAVKVPYNANFSMVVVMPKNMAAFEQAKEYKNVHNIVSDVFNAPSKKRLLKMPKYSIEWGGSVKKDLINLGLTIPFTPQADFKGVTDTGIAVSDVIHKAIIKVDEKGTVATAATAIVCDCLSLEIEIPEDVIINKPFFFVIVDPHSLPIFFGKCTTPKFTE</sequence>
<dbReference type="Gene3D" id="3.30.497.10">
    <property type="entry name" value="Antithrombin, subunit I, domain 2"/>
    <property type="match status" value="1"/>
</dbReference>
<gene>
    <name evidence="4" type="ORF">EIN_411250</name>
</gene>
<dbReference type="InterPro" id="IPR023796">
    <property type="entry name" value="Serpin_dom"/>
</dbReference>
<evidence type="ECO:0000256" key="1">
    <source>
        <dbReference type="ARBA" id="ARBA00009500"/>
    </source>
</evidence>
<dbReference type="OrthoDB" id="9518664at2759"/>
<dbReference type="Pfam" id="PF00079">
    <property type="entry name" value="Serpin"/>
    <property type="match status" value="1"/>
</dbReference>
<dbReference type="KEGG" id="eiv:EIN_411250"/>
<evidence type="ECO:0000313" key="4">
    <source>
        <dbReference type="EMBL" id="ELP87772.1"/>
    </source>
</evidence>
<name>A0A0A1U147_ENTIV</name>
<dbReference type="SMART" id="SM00093">
    <property type="entry name" value="SERPIN"/>
    <property type="match status" value="1"/>
</dbReference>
<protein>
    <submittedName>
        <fullName evidence="4">Serine protease inhibitor, serpin, putative</fullName>
        <ecNumber evidence="4">2.7.11.1</ecNumber>
    </submittedName>
</protein>
<dbReference type="GO" id="GO:0005615">
    <property type="term" value="C:extracellular space"/>
    <property type="evidence" value="ECO:0007669"/>
    <property type="project" value="InterPro"/>
</dbReference>
<keyword evidence="4" id="KW-0808">Transferase</keyword>
<dbReference type="PROSITE" id="PS00284">
    <property type="entry name" value="SERPIN"/>
    <property type="match status" value="1"/>
</dbReference>